<dbReference type="InterPro" id="IPR014729">
    <property type="entry name" value="Rossmann-like_a/b/a_fold"/>
</dbReference>
<dbReference type="EMBL" id="BJUZ01000003">
    <property type="protein sequence ID" value="GEK94482.1"/>
    <property type="molecule type" value="Genomic_DNA"/>
</dbReference>
<reference evidence="3 4" key="1">
    <citation type="submission" date="2019-07" db="EMBL/GenBank/DDBJ databases">
        <title>Whole genome shotgun sequence of Gluconobacter wancherniae NBRC 103581.</title>
        <authorList>
            <person name="Hosoyama A."/>
            <person name="Uohara A."/>
            <person name="Ohji S."/>
            <person name="Ichikawa N."/>
        </authorList>
    </citation>
    <scope>NUCLEOTIDE SEQUENCE [LARGE SCALE GENOMIC DNA]</scope>
    <source>
        <strain evidence="3 4">NBRC 103581</strain>
    </source>
</reference>
<evidence type="ECO:0000256" key="2">
    <source>
        <dbReference type="ARBA" id="ARBA00022695"/>
    </source>
</evidence>
<evidence type="ECO:0000313" key="4">
    <source>
        <dbReference type="Proteomes" id="UP000321230"/>
    </source>
</evidence>
<comment type="caution">
    <text evidence="3">The sequence shown here is derived from an EMBL/GenBank/DDBJ whole genome shotgun (WGS) entry which is preliminary data.</text>
</comment>
<dbReference type="InterPro" id="IPR050385">
    <property type="entry name" value="Archaeal_FAD_synthase"/>
</dbReference>
<sequence length="98" mass="10797">MSRLKGPSRPIQNEQARAIVMGALRHVDLVVLFDEETPLQVIQTLCPDVLVKGADYREDEVVGGRFVKENGGRVALVELVNNQSTSRIVQSIKPSQSV</sequence>
<keyword evidence="1" id="KW-0808">Transferase</keyword>
<name>A0A511B408_9PROT</name>
<proteinExistence type="predicted"/>
<protein>
    <recommendedName>
        <fullName evidence="5">Cytidyltransferase-like domain-containing protein</fullName>
    </recommendedName>
</protein>
<dbReference type="Gene3D" id="3.40.50.620">
    <property type="entry name" value="HUPs"/>
    <property type="match status" value="1"/>
</dbReference>
<keyword evidence="4" id="KW-1185">Reference proteome</keyword>
<dbReference type="PANTHER" id="PTHR43793">
    <property type="entry name" value="FAD SYNTHASE"/>
    <property type="match status" value="1"/>
</dbReference>
<keyword evidence="2" id="KW-0548">Nucleotidyltransferase</keyword>
<dbReference type="GO" id="GO:0016779">
    <property type="term" value="F:nucleotidyltransferase activity"/>
    <property type="evidence" value="ECO:0007669"/>
    <property type="project" value="UniProtKB-KW"/>
</dbReference>
<evidence type="ECO:0008006" key="5">
    <source>
        <dbReference type="Google" id="ProtNLM"/>
    </source>
</evidence>
<organism evidence="3 4">
    <name type="scientific">Gluconobacter wancherniae NBRC 103581</name>
    <dbReference type="NCBI Taxonomy" id="656744"/>
    <lineage>
        <taxon>Bacteria</taxon>
        <taxon>Pseudomonadati</taxon>
        <taxon>Pseudomonadota</taxon>
        <taxon>Alphaproteobacteria</taxon>
        <taxon>Acetobacterales</taxon>
        <taxon>Acetobacteraceae</taxon>
        <taxon>Gluconobacter</taxon>
    </lineage>
</organism>
<dbReference type="PANTHER" id="PTHR43793:SF2">
    <property type="entry name" value="BIFUNCTIONAL PROTEIN HLDE"/>
    <property type="match status" value="1"/>
</dbReference>
<dbReference type="Proteomes" id="UP000321230">
    <property type="component" value="Unassembled WGS sequence"/>
</dbReference>
<dbReference type="AlphaFoldDB" id="A0A511B408"/>
<dbReference type="SUPFAM" id="SSF52374">
    <property type="entry name" value="Nucleotidylyl transferase"/>
    <property type="match status" value="1"/>
</dbReference>
<evidence type="ECO:0000256" key="1">
    <source>
        <dbReference type="ARBA" id="ARBA00022679"/>
    </source>
</evidence>
<evidence type="ECO:0000313" key="3">
    <source>
        <dbReference type="EMBL" id="GEK94482.1"/>
    </source>
</evidence>
<gene>
    <name evidence="3" type="ORF">GWA01_22520</name>
</gene>
<accession>A0A511B408</accession>